<reference evidence="3" key="1">
    <citation type="submission" date="2022-11" db="UniProtKB">
        <authorList>
            <consortium name="WormBaseParasite"/>
        </authorList>
    </citation>
    <scope>IDENTIFICATION</scope>
</reference>
<evidence type="ECO:0000256" key="1">
    <source>
        <dbReference type="SAM" id="MobiDB-lite"/>
    </source>
</evidence>
<dbReference type="AlphaFoldDB" id="A0A914EGC1"/>
<dbReference type="Proteomes" id="UP000887540">
    <property type="component" value="Unplaced"/>
</dbReference>
<evidence type="ECO:0000313" key="3">
    <source>
        <dbReference type="WBParaSite" id="ACRNAN_scaffold8128.g14467.t1"/>
    </source>
</evidence>
<dbReference type="WBParaSite" id="ACRNAN_scaffold8128.g14467.t1">
    <property type="protein sequence ID" value="ACRNAN_scaffold8128.g14467.t1"/>
    <property type="gene ID" value="ACRNAN_scaffold8128.g14467"/>
</dbReference>
<feature type="region of interest" description="Disordered" evidence="1">
    <location>
        <begin position="1"/>
        <end position="39"/>
    </location>
</feature>
<evidence type="ECO:0000313" key="2">
    <source>
        <dbReference type="Proteomes" id="UP000887540"/>
    </source>
</evidence>
<proteinExistence type="predicted"/>
<name>A0A914EGC1_9BILA</name>
<protein>
    <submittedName>
        <fullName evidence="3">Uncharacterized protein</fullName>
    </submittedName>
</protein>
<sequence>MHVPYNRQNRGWQNIDEDSSDESTLHDTDRTNTPSPGNVIMISINLPPSVTEQETPIYSEPPPAYTPNHVHINHRLPSINRESNYAGRSFQLQEKSQNLISNTKLAIESRPNRQQTSEVDKKSDNLVADNQCCCSAIDMKVYEIFKKLKCTN</sequence>
<keyword evidence="2" id="KW-1185">Reference proteome</keyword>
<feature type="compositionally biased region" description="Polar residues" evidence="1">
    <location>
        <begin position="1"/>
        <end position="12"/>
    </location>
</feature>
<organism evidence="2 3">
    <name type="scientific">Acrobeloides nanus</name>
    <dbReference type="NCBI Taxonomy" id="290746"/>
    <lineage>
        <taxon>Eukaryota</taxon>
        <taxon>Metazoa</taxon>
        <taxon>Ecdysozoa</taxon>
        <taxon>Nematoda</taxon>
        <taxon>Chromadorea</taxon>
        <taxon>Rhabditida</taxon>
        <taxon>Tylenchina</taxon>
        <taxon>Cephalobomorpha</taxon>
        <taxon>Cephaloboidea</taxon>
        <taxon>Cephalobidae</taxon>
        <taxon>Acrobeloides</taxon>
    </lineage>
</organism>
<accession>A0A914EGC1</accession>